<evidence type="ECO:0000313" key="3">
    <source>
        <dbReference type="Proteomes" id="UP000033385"/>
    </source>
</evidence>
<dbReference type="PATRIC" id="fig|1359153.3.peg.1269"/>
<dbReference type="PANTHER" id="PTHR43849">
    <property type="entry name" value="BLL3936 PROTEIN"/>
    <property type="match status" value="1"/>
</dbReference>
<evidence type="ECO:0000313" key="2">
    <source>
        <dbReference type="EMBL" id="KJV66351.1"/>
    </source>
</evidence>
<proteinExistence type="predicted"/>
<gene>
    <name evidence="2" type="ORF">APHNP_1235</name>
</gene>
<evidence type="ECO:0000256" key="1">
    <source>
        <dbReference type="SAM" id="Phobius"/>
    </source>
</evidence>
<accession>A0A0F3NF15</accession>
<keyword evidence="1" id="KW-1133">Transmembrane helix</keyword>
<comment type="caution">
    <text evidence="2">The sequence shown here is derived from an EMBL/GenBank/DDBJ whole genome shotgun (WGS) entry which is preliminary data.</text>
</comment>
<name>A0A0F3NF15_ANAPH</name>
<protein>
    <submittedName>
        <fullName evidence="2">Putative membrane protein</fullName>
    </submittedName>
</protein>
<dbReference type="AlphaFoldDB" id="A0A0F3NF15"/>
<feature type="transmembrane region" description="Helical" evidence="1">
    <location>
        <begin position="38"/>
        <end position="59"/>
    </location>
</feature>
<reference evidence="2 3" key="1">
    <citation type="submission" date="2015-01" db="EMBL/GenBank/DDBJ databases">
        <title>Genome Sequencing of Rickettsiales.</title>
        <authorList>
            <person name="Daugherty S.C."/>
            <person name="Su Q."/>
            <person name="Abolude K."/>
            <person name="Beier-Sexton M."/>
            <person name="Carlyon J.A."/>
            <person name="Carter R."/>
            <person name="Day N.P."/>
            <person name="Dumler S.J."/>
            <person name="Dyachenko V."/>
            <person name="Godinez A."/>
            <person name="Kurtti T.J."/>
            <person name="Lichay M."/>
            <person name="Mullins K.E."/>
            <person name="Ott S."/>
            <person name="Pappas-Brown V."/>
            <person name="Paris D.H."/>
            <person name="Patel P."/>
            <person name="Richards A.L."/>
            <person name="Sadzewicz L."/>
            <person name="Sears K."/>
            <person name="Seidman D."/>
            <person name="Sengamalay N."/>
            <person name="Stenos J."/>
            <person name="Tallon L.J."/>
            <person name="Vincent G."/>
            <person name="Fraser C.M."/>
            <person name="Munderloh U."/>
            <person name="Dunning-Hotopp J.C."/>
        </authorList>
    </citation>
    <scope>NUCLEOTIDE SEQUENCE [LARGE SCALE GENOMIC DNA]</scope>
    <source>
        <strain evidence="2 3">ApNP</strain>
    </source>
</reference>
<feature type="transmembrane region" description="Helical" evidence="1">
    <location>
        <begin position="84"/>
        <end position="106"/>
    </location>
</feature>
<dbReference type="EMBL" id="LANW01000001">
    <property type="protein sequence ID" value="KJV66351.1"/>
    <property type="molecule type" value="Genomic_DNA"/>
</dbReference>
<organism evidence="2 3">
    <name type="scientific">Anaplasma phagocytophilum str. ApNP</name>
    <dbReference type="NCBI Taxonomy" id="1359153"/>
    <lineage>
        <taxon>Bacteria</taxon>
        <taxon>Pseudomonadati</taxon>
        <taxon>Pseudomonadota</taxon>
        <taxon>Alphaproteobacteria</taxon>
        <taxon>Rickettsiales</taxon>
        <taxon>Anaplasmataceae</taxon>
        <taxon>Anaplasma</taxon>
        <taxon>phagocytophilum group</taxon>
    </lineage>
</organism>
<sequence>MLIFYDALAARVAIPNGMDIIAAVIGILLLLEAARRAIGFPIVIVASVFLLYAAFGYFMPEVIAHKGHDIASIVSHEWLTSEGVFGVALGVSCNFVFLYVLLELYWSRLVQVAFL</sequence>
<feature type="transmembrane region" description="Helical" evidence="1">
    <location>
        <begin position="12"/>
        <end position="31"/>
    </location>
</feature>
<keyword evidence="1" id="KW-0472">Membrane</keyword>
<keyword evidence="1" id="KW-0812">Transmembrane</keyword>
<dbReference type="Proteomes" id="UP000033385">
    <property type="component" value="Unassembled WGS sequence"/>
</dbReference>
<dbReference type="PANTHER" id="PTHR43849:SF2">
    <property type="entry name" value="BLL3936 PROTEIN"/>
    <property type="match status" value="1"/>
</dbReference>